<dbReference type="RefSeq" id="WP_012993930.1">
    <property type="nucleotide sequence ID" value="NZ_NBZD01000002.1"/>
</dbReference>
<dbReference type="AlphaFoldDB" id="A0A2J8B220"/>
<dbReference type="PROSITE" id="PS00092">
    <property type="entry name" value="N6_MTASE"/>
    <property type="match status" value="1"/>
</dbReference>
<keyword evidence="1" id="KW-0489">Methyltransferase</keyword>
<dbReference type="GO" id="GO:0008168">
    <property type="term" value="F:methyltransferase activity"/>
    <property type="evidence" value="ECO:0007669"/>
    <property type="project" value="UniProtKB-KW"/>
</dbReference>
<dbReference type="InterPro" id="IPR002052">
    <property type="entry name" value="DNA_methylase_N6_adenine_CS"/>
</dbReference>
<organism evidence="3 4">
    <name type="scientific">Mageeibacillus indolicus</name>
    <dbReference type="NCBI Taxonomy" id="884684"/>
    <lineage>
        <taxon>Bacteria</taxon>
        <taxon>Bacillati</taxon>
        <taxon>Bacillota</taxon>
        <taxon>Clostridia</taxon>
        <taxon>Eubacteriales</taxon>
        <taxon>Oscillospiraceae</taxon>
        <taxon>Mageeibacillus</taxon>
    </lineage>
</organism>
<dbReference type="OMA" id="FNWLMPY"/>
<evidence type="ECO:0000313" key="3">
    <source>
        <dbReference type="EMBL" id="PNH18786.1"/>
    </source>
</evidence>
<reference evidence="4" key="1">
    <citation type="submission" date="2017-04" db="EMBL/GenBank/DDBJ databases">
        <authorList>
            <person name="Bumgarner R.E."/>
            <person name="Fredricks D.N."/>
            <person name="Srinivasan S."/>
        </authorList>
    </citation>
    <scope>NUCLEOTIDE SEQUENCE [LARGE SCALE GENOMIC DNA]</scope>
    <source>
        <strain evidence="4">KA00405</strain>
    </source>
</reference>
<accession>A0A2J8B220</accession>
<evidence type="ECO:0000313" key="4">
    <source>
        <dbReference type="Proteomes" id="UP000236394"/>
    </source>
</evidence>
<protein>
    <recommendedName>
        <fullName evidence="5">16S rRNA (Guanine(966)-N(2))-methyltransferase RsmD</fullName>
    </recommendedName>
</protein>
<dbReference type="Gene3D" id="3.40.50.150">
    <property type="entry name" value="Vaccinia Virus protein VP39"/>
    <property type="match status" value="1"/>
</dbReference>
<evidence type="ECO:0008006" key="5">
    <source>
        <dbReference type="Google" id="ProtNLM"/>
    </source>
</evidence>
<dbReference type="SUPFAM" id="SSF53335">
    <property type="entry name" value="S-adenosyl-L-methionine-dependent methyltransferases"/>
    <property type="match status" value="1"/>
</dbReference>
<name>A0A2J8B220_9FIRM</name>
<dbReference type="GO" id="GO:0031167">
    <property type="term" value="P:rRNA methylation"/>
    <property type="evidence" value="ECO:0007669"/>
    <property type="project" value="InterPro"/>
</dbReference>
<dbReference type="CDD" id="cd02440">
    <property type="entry name" value="AdoMet_MTases"/>
    <property type="match status" value="1"/>
</dbReference>
<dbReference type="PIRSF" id="PIRSF004553">
    <property type="entry name" value="CHP00095"/>
    <property type="match status" value="1"/>
</dbReference>
<sequence>MPRVISGMARSIQLVCPKGRTTRPSADKTKEGIFNVLQARLSFAGLHVLDLFAGSGQLAIEALSRGAARATLVDRSNEARQAQIINLQKTHLTELADIYTTSVAGFLNQAAVRSEKFDLILMDPPYADLATFWQKNAAVLSSILSPGGILAVEGGKETELDKVVTDLQLFKHCHYGSAMVVFYMKNIIST</sequence>
<comment type="caution">
    <text evidence="3">The sequence shown here is derived from an EMBL/GenBank/DDBJ whole genome shotgun (WGS) entry which is preliminary data.</text>
</comment>
<dbReference type="GO" id="GO:0003676">
    <property type="term" value="F:nucleic acid binding"/>
    <property type="evidence" value="ECO:0007669"/>
    <property type="project" value="InterPro"/>
</dbReference>
<dbReference type="InterPro" id="IPR029063">
    <property type="entry name" value="SAM-dependent_MTases_sf"/>
</dbReference>
<proteinExistence type="predicted"/>
<evidence type="ECO:0000256" key="2">
    <source>
        <dbReference type="ARBA" id="ARBA00022679"/>
    </source>
</evidence>
<dbReference type="Pfam" id="PF03602">
    <property type="entry name" value="Cons_hypoth95"/>
    <property type="match status" value="1"/>
</dbReference>
<keyword evidence="2" id="KW-0808">Transferase</keyword>
<gene>
    <name evidence="3" type="ORF">B7R76_04325</name>
</gene>
<dbReference type="PANTHER" id="PTHR43542">
    <property type="entry name" value="METHYLTRANSFERASE"/>
    <property type="match status" value="1"/>
</dbReference>
<evidence type="ECO:0000256" key="1">
    <source>
        <dbReference type="ARBA" id="ARBA00022603"/>
    </source>
</evidence>
<dbReference type="EMBL" id="NBZD01000002">
    <property type="protein sequence ID" value="PNH18786.1"/>
    <property type="molecule type" value="Genomic_DNA"/>
</dbReference>
<dbReference type="PANTHER" id="PTHR43542:SF1">
    <property type="entry name" value="METHYLTRANSFERASE"/>
    <property type="match status" value="1"/>
</dbReference>
<dbReference type="InterPro" id="IPR004398">
    <property type="entry name" value="RNA_MeTrfase_RsmD"/>
</dbReference>
<dbReference type="Proteomes" id="UP000236394">
    <property type="component" value="Unassembled WGS sequence"/>
</dbReference>